<name>A0A418YJ34_9GAMM</name>
<feature type="transmembrane region" description="Helical" evidence="3">
    <location>
        <begin position="600"/>
        <end position="619"/>
    </location>
</feature>
<feature type="domain" description="Heparinase II N-terminal" evidence="6">
    <location>
        <begin position="843"/>
        <end position="1002"/>
    </location>
</feature>
<feature type="transmembrane region" description="Helical" evidence="3">
    <location>
        <begin position="335"/>
        <end position="353"/>
    </location>
</feature>
<protein>
    <submittedName>
        <fullName evidence="7">DUF4962 domain-containing protein</fullName>
    </submittedName>
</protein>
<keyword evidence="3" id="KW-1133">Transmembrane helix</keyword>
<dbReference type="EMBL" id="QZCH01000002">
    <property type="protein sequence ID" value="RJG50648.1"/>
    <property type="molecule type" value="Genomic_DNA"/>
</dbReference>
<evidence type="ECO:0000256" key="3">
    <source>
        <dbReference type="SAM" id="Phobius"/>
    </source>
</evidence>
<feature type="transmembrane region" description="Helical" evidence="3">
    <location>
        <begin position="474"/>
        <end position="493"/>
    </location>
</feature>
<feature type="transmembrane region" description="Helical" evidence="3">
    <location>
        <begin position="193"/>
        <end position="213"/>
    </location>
</feature>
<evidence type="ECO:0000313" key="8">
    <source>
        <dbReference type="Proteomes" id="UP000283255"/>
    </source>
</evidence>
<keyword evidence="3" id="KW-0472">Membrane</keyword>
<comment type="caution">
    <text evidence="7">The sequence shown here is derived from an EMBL/GenBank/DDBJ whole genome shotgun (WGS) entry which is preliminary data.</text>
</comment>
<reference evidence="7 8" key="2">
    <citation type="submission" date="2019-01" db="EMBL/GenBank/DDBJ databases">
        <title>Motilimonas pumilus sp. nov., isolated from the gut of sea cucumber (Apostichopus japonicus).</title>
        <authorList>
            <person name="Wang F.-Q."/>
            <person name="Ren L.-H."/>
            <person name="Lin Y.-W."/>
            <person name="Sun G.-H."/>
            <person name="Du Z.-J."/>
            <person name="Zhao J.-X."/>
            <person name="Liu X.-J."/>
            <person name="Liu L.-J."/>
        </authorList>
    </citation>
    <scope>NUCLEOTIDE SEQUENCE [LARGE SCALE GENOMIC DNA]</scope>
    <source>
        <strain evidence="7 8">PLHSC7-2</strain>
    </source>
</reference>
<evidence type="ECO:0000256" key="2">
    <source>
        <dbReference type="SAM" id="MobiDB-lite"/>
    </source>
</evidence>
<feature type="transmembrane region" description="Helical" evidence="3">
    <location>
        <begin position="519"/>
        <end position="538"/>
    </location>
</feature>
<feature type="domain" description="VanZ-like" evidence="4">
    <location>
        <begin position="340"/>
        <end position="451"/>
    </location>
</feature>
<dbReference type="Gene3D" id="2.70.98.70">
    <property type="match status" value="1"/>
</dbReference>
<feature type="transmembrane region" description="Helical" evidence="3">
    <location>
        <begin position="92"/>
        <end position="113"/>
    </location>
</feature>
<feature type="transmembrane region" description="Helical" evidence="3">
    <location>
        <begin position="728"/>
        <end position="749"/>
    </location>
</feature>
<keyword evidence="3" id="KW-0812">Transmembrane</keyword>
<feature type="transmembrane region" description="Helical" evidence="3">
    <location>
        <begin position="432"/>
        <end position="453"/>
    </location>
</feature>
<accession>A0A418YJ34</accession>
<feature type="transmembrane region" description="Helical" evidence="3">
    <location>
        <begin position="268"/>
        <end position="287"/>
    </location>
</feature>
<dbReference type="InterPro" id="IPR032518">
    <property type="entry name" value="HepII_N"/>
</dbReference>
<feature type="domain" description="Heparinase II/III-like C-terminal" evidence="5">
    <location>
        <begin position="1060"/>
        <end position="1144"/>
    </location>
</feature>
<dbReference type="Gene3D" id="1.50.10.100">
    <property type="entry name" value="Chondroitin AC/alginate lyase"/>
    <property type="match status" value="1"/>
</dbReference>
<organism evidence="7 8">
    <name type="scientific">Motilimonas pumila</name>
    <dbReference type="NCBI Taxonomy" id="2303987"/>
    <lineage>
        <taxon>Bacteria</taxon>
        <taxon>Pseudomonadati</taxon>
        <taxon>Pseudomonadota</taxon>
        <taxon>Gammaproteobacteria</taxon>
        <taxon>Alteromonadales</taxon>
        <taxon>Alteromonadales genera incertae sedis</taxon>
        <taxon>Motilimonas</taxon>
    </lineage>
</organism>
<dbReference type="GO" id="GO:0030313">
    <property type="term" value="C:cell envelope"/>
    <property type="evidence" value="ECO:0007669"/>
    <property type="project" value="UniProtKB-SubCell"/>
</dbReference>
<comment type="subcellular location">
    <subcellularLocation>
        <location evidence="1">Cell envelope</location>
    </subcellularLocation>
</comment>
<feature type="transmembrane region" description="Helical" evidence="3">
    <location>
        <begin position="222"/>
        <end position="240"/>
    </location>
</feature>
<feature type="transmembrane region" description="Helical" evidence="3">
    <location>
        <begin position="639"/>
        <end position="657"/>
    </location>
</feature>
<evidence type="ECO:0000259" key="5">
    <source>
        <dbReference type="Pfam" id="PF07940"/>
    </source>
</evidence>
<dbReference type="InterPro" id="IPR008929">
    <property type="entry name" value="Chondroitin_lyas"/>
</dbReference>
<feature type="transmembrane region" description="Helical" evidence="3">
    <location>
        <begin position="406"/>
        <end position="426"/>
    </location>
</feature>
<dbReference type="SUPFAM" id="SSF48230">
    <property type="entry name" value="Chondroitin AC/alginate lyase"/>
    <property type="match status" value="1"/>
</dbReference>
<dbReference type="InterPro" id="IPR012480">
    <property type="entry name" value="Hepar_II_III_C"/>
</dbReference>
<dbReference type="PANTHER" id="PTHR28008:SF1">
    <property type="entry name" value="DOMAIN PROTEIN, PUTATIVE (AFU_ORTHOLOGUE AFUA_3G10980)-RELATED"/>
    <property type="match status" value="1"/>
</dbReference>
<reference evidence="7 8" key="1">
    <citation type="submission" date="2018-09" db="EMBL/GenBank/DDBJ databases">
        <authorList>
            <person name="Wang F."/>
        </authorList>
    </citation>
    <scope>NUCLEOTIDE SEQUENCE [LARGE SCALE GENOMIC DNA]</scope>
    <source>
        <strain evidence="7 8">PLHSC7-2</strain>
    </source>
</reference>
<evidence type="ECO:0000313" key="7">
    <source>
        <dbReference type="EMBL" id="RJG50648.1"/>
    </source>
</evidence>
<sequence length="1437" mass="163087">MLKEEAMTSTATGPLASESRMLKRQLWVLLPLFLALTAITFVLQYLPLPKNLTELVSQSSPFGLALSLVALLHLGIIYPLSLCTKQPSALHLLARIFIADCLLWLVLSQFMAAESLFDVLGSPIYRWPWEWELIIRFWAWLWLIQLAFMAACSPPRIRGLSLLLLLPVACFSYAMIVMYAATDNITELLRQPFGLLAVFTYLLILAKASQWLAHPYHIGPRLLLYCSVWPISFICLWFSIEPNVEKYGLAYHGLSFILGQSRQGNWGFWQLLLLYIPGYIVVMMILVQSHKLIRHSLRHTDSRVSSKIEGNSSAQASSLQEPESLSLTNDSTMSVWPLFIYALLIAYGTLFPFTHWQGEPPAIWSVLLSAPEGLSLTDIIVNSVIYLPLGFMLLQHLKSPIWQRYLWVGWWGFALSYCLEYLQFFLPHRNTSYLDLILNTTGAFIGALIAARYRQHIHYGGQLKLYYHGLFNSGSRTLVGVLTCIFLLLAYLAPLQPNLSPAGVWHSIKPLLSPHLAPWNFYEFGRFLLQFIALGLLLRATLKPLWHSYIAIVPWVLWLIQPAFLYHQLNISNLTATLLASFTLIFACRQRQITAKQYSVIAWVVLTWLILNSLTPGQGPSHAFNWSPFYHQLQNLSHAVSMFNPVWAVFALAFCAISTHPKWFIKRELQSAIAIFILFLLLEAVQLMQPGRYPDLTDALIASISWIFVLHFWRNHHPQCEQPIFSPLPYWPIGVFSLVLLLLGTLVSVTQYQGQDLQRQYPSRVQLQGFHSQRPRLPAPSTQEIQLLLQDQSYINTLLPLAQGGKLHAQVELALLSPGSIDLNRLHQALLAQTFSGRGNHQVKPLATAYDWLYPQWSAEQRQSLLLKLLAGCQYQVDFIQQQALSPYNVYLYNSPFQALMACAIAGYQDHPEFEPVMAFTAHFWLQNVLPVWRQVMGQNGGWHEGNEYIGIGIGQAIYQLPAMWRKATGQDLFKEPGIQGFADFLLARIRPDGSSMRYGDGRFFDRAVPDQLALAREIHHHATLEAVPNSILAPSSWPWGPVQNPVTPTSYPAKPWFQFFDGIGHATARSDNSKNATYVNFRAGNNYWSHQHLDQGSFTIFKGQALALDSGYYGPFYGSDHHLNYSYQSIAHNTLTVTAAGDTVPMPPKQDNKDNSPSRDIANDGGQRRIGSGWGVPAPVSLHEWQQQYDTYHTATMLQLEQTPELFAAWADITPAYSNSQSGSGDFSSRQRRVESAKRLFIYDRQLDTALVFDLVTASRAEDVKRWLLHTSVEPRRISPHHYETQGDKASLYIDVLLPRRAETIALGGPGFAFYVDGHNYDANGEIKQKVAAARPPQPEPGQWRLEILPRDGQLQDQFLVMLTPRLAQQEKLLAQAFEGDEQAWSFSVWHPTNGYQLTLSFDAQAERINLLQVMQSQQKIWSFQMEDKAYHKSSH</sequence>
<evidence type="ECO:0000259" key="4">
    <source>
        <dbReference type="Pfam" id="PF04892"/>
    </source>
</evidence>
<feature type="transmembrane region" description="Helical" evidence="3">
    <location>
        <begin position="159"/>
        <end position="181"/>
    </location>
</feature>
<feature type="transmembrane region" description="Helical" evidence="3">
    <location>
        <begin position="26"/>
        <end position="48"/>
    </location>
</feature>
<feature type="transmembrane region" description="Helical" evidence="3">
    <location>
        <begin position="60"/>
        <end position="80"/>
    </location>
</feature>
<dbReference type="Pfam" id="PF16332">
    <property type="entry name" value="DUF4962"/>
    <property type="match status" value="1"/>
</dbReference>
<feature type="transmembrane region" description="Helical" evidence="3">
    <location>
        <begin position="373"/>
        <end position="394"/>
    </location>
</feature>
<feature type="region of interest" description="Disordered" evidence="2">
    <location>
        <begin position="1142"/>
        <end position="1171"/>
    </location>
</feature>
<dbReference type="InterPro" id="IPR006976">
    <property type="entry name" value="VanZ-like"/>
</dbReference>
<dbReference type="Proteomes" id="UP000283255">
    <property type="component" value="Unassembled WGS sequence"/>
</dbReference>
<feature type="transmembrane region" description="Helical" evidence="3">
    <location>
        <begin position="571"/>
        <end position="588"/>
    </location>
</feature>
<evidence type="ECO:0000256" key="1">
    <source>
        <dbReference type="ARBA" id="ARBA00004196"/>
    </source>
</evidence>
<evidence type="ECO:0000259" key="6">
    <source>
        <dbReference type="Pfam" id="PF16332"/>
    </source>
</evidence>
<feature type="transmembrane region" description="Helical" evidence="3">
    <location>
        <begin position="669"/>
        <end position="687"/>
    </location>
</feature>
<proteinExistence type="predicted"/>
<gene>
    <name evidence="7" type="ORF">D1Z90_04020</name>
</gene>
<keyword evidence="8" id="KW-1185">Reference proteome</keyword>
<dbReference type="Pfam" id="PF04892">
    <property type="entry name" value="VanZ"/>
    <property type="match status" value="1"/>
</dbReference>
<feature type="transmembrane region" description="Helical" evidence="3">
    <location>
        <begin position="699"/>
        <end position="716"/>
    </location>
</feature>
<dbReference type="PANTHER" id="PTHR28008">
    <property type="entry name" value="DOMAIN PROTEIN, PUTATIVE (AFU_ORTHOLOGUE AFUA_3G10980)-RELATED"/>
    <property type="match status" value="1"/>
</dbReference>
<feature type="transmembrane region" description="Helical" evidence="3">
    <location>
        <begin position="133"/>
        <end position="152"/>
    </location>
</feature>
<dbReference type="GO" id="GO:0016829">
    <property type="term" value="F:lyase activity"/>
    <property type="evidence" value="ECO:0007669"/>
    <property type="project" value="InterPro"/>
</dbReference>
<dbReference type="Pfam" id="PF07940">
    <property type="entry name" value="Hepar_II_III_C"/>
    <property type="match status" value="1"/>
</dbReference>
<feature type="transmembrane region" description="Helical" evidence="3">
    <location>
        <begin position="545"/>
        <end position="565"/>
    </location>
</feature>